<organism evidence="1">
    <name type="scientific">Manihot esculenta</name>
    <name type="common">Cassava</name>
    <name type="synonym">Jatropha manihot</name>
    <dbReference type="NCBI Taxonomy" id="3983"/>
    <lineage>
        <taxon>Eukaryota</taxon>
        <taxon>Viridiplantae</taxon>
        <taxon>Streptophyta</taxon>
        <taxon>Embryophyta</taxon>
        <taxon>Tracheophyta</taxon>
        <taxon>Spermatophyta</taxon>
        <taxon>Magnoliopsida</taxon>
        <taxon>eudicotyledons</taxon>
        <taxon>Gunneridae</taxon>
        <taxon>Pentapetalae</taxon>
        <taxon>rosids</taxon>
        <taxon>fabids</taxon>
        <taxon>Malpighiales</taxon>
        <taxon>Euphorbiaceae</taxon>
        <taxon>Crotonoideae</taxon>
        <taxon>Manihoteae</taxon>
        <taxon>Manihot</taxon>
    </lineage>
</organism>
<name>A0A2C9VNA8_MANES</name>
<reference evidence="1" key="1">
    <citation type="submission" date="2016-02" db="EMBL/GenBank/DDBJ databases">
        <title>WGS assembly of Manihot esculenta.</title>
        <authorList>
            <person name="Bredeson J.V."/>
            <person name="Prochnik S.E."/>
            <person name="Lyons J.B."/>
            <person name="Schmutz J."/>
            <person name="Grimwood J."/>
            <person name="Vrebalov J."/>
            <person name="Bart R.S."/>
            <person name="Amuge T."/>
            <person name="Ferguson M.E."/>
            <person name="Green R."/>
            <person name="Putnam N."/>
            <person name="Stites J."/>
            <person name="Rounsley S."/>
            <person name="Rokhsar D.S."/>
        </authorList>
    </citation>
    <scope>NUCLEOTIDE SEQUENCE [LARGE SCALE GENOMIC DNA]</scope>
    <source>
        <tissue evidence="1">Leaf</tissue>
    </source>
</reference>
<protein>
    <submittedName>
        <fullName evidence="1">Uncharacterized protein</fullName>
    </submittedName>
</protein>
<dbReference type="AlphaFoldDB" id="A0A2C9VNA8"/>
<gene>
    <name evidence="1" type="ORF">MANES_06G014000</name>
</gene>
<accession>A0A2C9VNA8</accession>
<dbReference type="EMBL" id="CM004392">
    <property type="protein sequence ID" value="OAY46619.1"/>
    <property type="molecule type" value="Genomic_DNA"/>
</dbReference>
<evidence type="ECO:0000313" key="1">
    <source>
        <dbReference type="EMBL" id="OAY46619.1"/>
    </source>
</evidence>
<proteinExistence type="predicted"/>
<sequence length="43" mass="5058">MKSKKPQVVNDSIQRSSKRFKVFSDYQSNPSLIKESPEWSKNK</sequence>